<dbReference type="SUPFAM" id="SSF81296">
    <property type="entry name" value="E set domains"/>
    <property type="match status" value="1"/>
</dbReference>
<dbReference type="Gene3D" id="3.30.70.2150">
    <property type="match status" value="1"/>
</dbReference>
<dbReference type="Pfam" id="PF03067">
    <property type="entry name" value="LPMO_10"/>
    <property type="match status" value="1"/>
</dbReference>
<dbReference type="CDD" id="cd21177">
    <property type="entry name" value="LPMO_AA10"/>
    <property type="match status" value="1"/>
</dbReference>
<dbReference type="InterPro" id="IPR051024">
    <property type="entry name" value="GlcNAc_Chitin_IntDeg"/>
</dbReference>
<dbReference type="RefSeq" id="WP_111265289.1">
    <property type="nucleotide sequence ID" value="NZ_CP029843.1"/>
</dbReference>
<dbReference type="InterPro" id="IPR041029">
    <property type="entry name" value="GbpA_2"/>
</dbReference>
<evidence type="ECO:0000256" key="3">
    <source>
        <dbReference type="ARBA" id="ARBA00022729"/>
    </source>
</evidence>
<evidence type="ECO:0000313" key="6">
    <source>
        <dbReference type="EMBL" id="AWV06112.1"/>
    </source>
</evidence>
<sequence length="406" mass="44216">MKTRFAPHTTPEPRPRPALRPLAIQLIAAGLLLSALPAQQARAHGTMVKPVSRIYACAQGNRENPTDPACRAAWQVAGPQLFYDWMGINQANADGNHQAVVPDGKLCSGNNPTFRGLDLVRDDWQASDIAPGADGRYTFQFKGTAPHATRDWVFYVTRDGWDPNSVLKWSDLEEFCRVGNTPLSADGNYLLSCALPQRSGRHVIYNTWQRSDSTEAFYTCMDVKFAGGGDPPPPPQWRDAGALIAQNPLPVGTTVTLRVFNADGSDAERIETTIDSTGQGTTTGWPRHVGEQVNARAGFARIGVLDNGVITPIESATGNHVYLNGDDRSHQLDIQLPSDPPPPGDYDYVYPDGLGQYVPGQTVVKGSDGKLYACRPFPQGGWCNINSPAHYAPGTGSNWQDAWLEY</sequence>
<dbReference type="AlphaFoldDB" id="A0A2U9T3J0"/>
<evidence type="ECO:0000256" key="2">
    <source>
        <dbReference type="ARBA" id="ARBA00022669"/>
    </source>
</evidence>
<dbReference type="OrthoDB" id="3675244at2"/>
<feature type="domain" description="N-acetylglucosamine binding protein A" evidence="5">
    <location>
        <begin position="237"/>
        <end position="335"/>
    </location>
</feature>
<evidence type="ECO:0000313" key="7">
    <source>
        <dbReference type="Proteomes" id="UP000249447"/>
    </source>
</evidence>
<dbReference type="Proteomes" id="UP000249447">
    <property type="component" value="Chromosome"/>
</dbReference>
<dbReference type="Pfam" id="PF18416">
    <property type="entry name" value="GbpA_2"/>
    <property type="match status" value="1"/>
</dbReference>
<organism evidence="6 7">
    <name type="scientific">Marilutibacter maris</name>
    <dbReference type="NCBI Taxonomy" id="1605891"/>
    <lineage>
        <taxon>Bacteria</taxon>
        <taxon>Pseudomonadati</taxon>
        <taxon>Pseudomonadota</taxon>
        <taxon>Gammaproteobacteria</taxon>
        <taxon>Lysobacterales</taxon>
        <taxon>Lysobacteraceae</taxon>
        <taxon>Marilutibacter</taxon>
    </lineage>
</organism>
<dbReference type="GO" id="GO:0008061">
    <property type="term" value="F:chitin binding"/>
    <property type="evidence" value="ECO:0007669"/>
    <property type="project" value="UniProtKB-KW"/>
</dbReference>
<evidence type="ECO:0000256" key="1">
    <source>
        <dbReference type="ARBA" id="ARBA00022525"/>
    </source>
</evidence>
<keyword evidence="3" id="KW-0732">Signal</keyword>
<dbReference type="Gene3D" id="2.70.50.50">
    <property type="entry name" value="chitin-binding protein cbp21"/>
    <property type="match status" value="1"/>
</dbReference>
<keyword evidence="7" id="KW-1185">Reference proteome</keyword>
<accession>A0A2U9T3J0</accession>
<dbReference type="KEGG" id="lmb:C9I47_0387"/>
<dbReference type="PANTHER" id="PTHR34823">
    <property type="entry name" value="GLCNAC-BINDING PROTEIN A"/>
    <property type="match status" value="1"/>
</dbReference>
<keyword evidence="2" id="KW-0147">Chitin-binding</keyword>
<dbReference type="InterPro" id="IPR014756">
    <property type="entry name" value="Ig_E-set"/>
</dbReference>
<feature type="domain" description="Chitin-binding type-4" evidence="4">
    <location>
        <begin position="44"/>
        <end position="223"/>
    </location>
</feature>
<evidence type="ECO:0000259" key="5">
    <source>
        <dbReference type="Pfam" id="PF18416"/>
    </source>
</evidence>
<dbReference type="PANTHER" id="PTHR34823:SF1">
    <property type="entry name" value="CHITIN-BINDING TYPE-4 DOMAIN-CONTAINING PROTEIN"/>
    <property type="match status" value="1"/>
</dbReference>
<dbReference type="InterPro" id="IPR004302">
    <property type="entry name" value="Cellulose/chitin-bd_N"/>
</dbReference>
<name>A0A2U9T3J0_9GAMM</name>
<keyword evidence="1" id="KW-0964">Secreted</keyword>
<reference evidence="6 7" key="1">
    <citation type="submission" date="2018-05" db="EMBL/GenBank/DDBJ databases">
        <title>The complete genome of Lysobacter maris HZ9B, a marine bacterium antagonistic against terrestrial plant pathogens.</title>
        <authorList>
            <person name="Zhang X.-Q."/>
        </authorList>
    </citation>
    <scope>NUCLEOTIDE SEQUENCE [LARGE SCALE GENOMIC DNA]</scope>
    <source>
        <strain evidence="6 7">HZ9B</strain>
    </source>
</reference>
<protein>
    <submittedName>
        <fullName evidence="6">Cellulose-binding protein</fullName>
    </submittedName>
</protein>
<evidence type="ECO:0000259" key="4">
    <source>
        <dbReference type="Pfam" id="PF03067"/>
    </source>
</evidence>
<gene>
    <name evidence="6" type="ORF">C9I47_0387</name>
</gene>
<proteinExistence type="predicted"/>
<dbReference type="EMBL" id="CP029843">
    <property type="protein sequence ID" value="AWV06112.1"/>
    <property type="molecule type" value="Genomic_DNA"/>
</dbReference>